<evidence type="ECO:0000256" key="1">
    <source>
        <dbReference type="SAM" id="MobiDB-lite"/>
    </source>
</evidence>
<protein>
    <submittedName>
        <fullName evidence="2">Uncharacterized protein</fullName>
    </submittedName>
</protein>
<sequence length="519" mass="55705">MSSTALPDHVDRLSLLAKSIRANAAAIAPNTSNPFTEAVLHTPLGDLIRDIDPAEMGLFTLVAPPKPVVSENDAPPPSDGELARVEFHGATPLKKPPAPKPGRPEGQRTGEHEPEVYARAAVKYLNRYQSIRPMPRASERAERIMGQLSEVRDNMRKLSEHLKEHTNSDSPGAPVAPESIIQEEERRIRAARAQIAELKKRKQALLAEKTAAAPRPPRHKPRPRPDTPPPGPDEQEVTFWNTPGAAARTLHFTGDSLLDEEALVADMSNLSFSSPVASRRGGAMGKLPKSPLEDEDTEDEAAADETVQAVDEVSLLADETPDDDDSDPTVRLRLPSPRSVPLPAEDTTQPPESASPPATAAPVTETPDPHRRHKVRVTTELEQIVAKIWATVGEQLKAGHANGGKAPRAKETFTPAPSSPSISLSSFSATAPAATASAQPSAQQILTAHMLLTLLSSPPTYSMPFGRIKEALSEKLASIGVRASAVGGAGITRPVYGCVAKRLLKFERGGREQVVKFDV</sequence>
<keyword evidence="3" id="KW-1185">Reference proteome</keyword>
<name>S8EDP0_FOMSC</name>
<feature type="compositionally biased region" description="Low complexity" evidence="1">
    <location>
        <begin position="329"/>
        <end position="366"/>
    </location>
</feature>
<dbReference type="InParanoid" id="S8EDP0"/>
<dbReference type="eggNOG" id="ENOG502SD4Q">
    <property type="taxonomic scope" value="Eukaryota"/>
</dbReference>
<organism evidence="2 3">
    <name type="scientific">Fomitopsis schrenkii</name>
    <name type="common">Brown rot fungus</name>
    <dbReference type="NCBI Taxonomy" id="2126942"/>
    <lineage>
        <taxon>Eukaryota</taxon>
        <taxon>Fungi</taxon>
        <taxon>Dikarya</taxon>
        <taxon>Basidiomycota</taxon>
        <taxon>Agaricomycotina</taxon>
        <taxon>Agaricomycetes</taxon>
        <taxon>Polyporales</taxon>
        <taxon>Fomitopsis</taxon>
    </lineage>
</organism>
<dbReference type="HOGENOM" id="CLU_035832_0_0_1"/>
<dbReference type="AlphaFoldDB" id="S8EDP0"/>
<feature type="compositionally biased region" description="Acidic residues" evidence="1">
    <location>
        <begin position="293"/>
        <end position="303"/>
    </location>
</feature>
<dbReference type="EMBL" id="KE504134">
    <property type="protein sequence ID" value="EPT02673.1"/>
    <property type="molecule type" value="Genomic_DNA"/>
</dbReference>
<proteinExistence type="predicted"/>
<feature type="compositionally biased region" description="Low complexity" evidence="1">
    <location>
        <begin position="304"/>
        <end position="313"/>
    </location>
</feature>
<evidence type="ECO:0000313" key="2">
    <source>
        <dbReference type="EMBL" id="EPT02673.1"/>
    </source>
</evidence>
<dbReference type="Proteomes" id="UP000015241">
    <property type="component" value="Unassembled WGS sequence"/>
</dbReference>
<dbReference type="OrthoDB" id="3262547at2759"/>
<reference evidence="2 3" key="1">
    <citation type="journal article" date="2012" name="Science">
        <title>The Paleozoic origin of enzymatic lignin decomposition reconstructed from 31 fungal genomes.</title>
        <authorList>
            <person name="Floudas D."/>
            <person name="Binder M."/>
            <person name="Riley R."/>
            <person name="Barry K."/>
            <person name="Blanchette R.A."/>
            <person name="Henrissat B."/>
            <person name="Martinez A.T."/>
            <person name="Otillar R."/>
            <person name="Spatafora J.W."/>
            <person name="Yadav J.S."/>
            <person name="Aerts A."/>
            <person name="Benoit I."/>
            <person name="Boyd A."/>
            <person name="Carlson A."/>
            <person name="Copeland A."/>
            <person name="Coutinho P.M."/>
            <person name="de Vries R.P."/>
            <person name="Ferreira P."/>
            <person name="Findley K."/>
            <person name="Foster B."/>
            <person name="Gaskell J."/>
            <person name="Glotzer D."/>
            <person name="Gorecki P."/>
            <person name="Heitman J."/>
            <person name="Hesse C."/>
            <person name="Hori C."/>
            <person name="Igarashi K."/>
            <person name="Jurgens J.A."/>
            <person name="Kallen N."/>
            <person name="Kersten P."/>
            <person name="Kohler A."/>
            <person name="Kuees U."/>
            <person name="Kumar T.K.A."/>
            <person name="Kuo A."/>
            <person name="LaButti K."/>
            <person name="Larrondo L.F."/>
            <person name="Lindquist E."/>
            <person name="Ling A."/>
            <person name="Lombard V."/>
            <person name="Lucas S."/>
            <person name="Lundell T."/>
            <person name="Martin R."/>
            <person name="McLaughlin D.J."/>
            <person name="Morgenstern I."/>
            <person name="Morin E."/>
            <person name="Murat C."/>
            <person name="Nagy L.G."/>
            <person name="Nolan M."/>
            <person name="Ohm R.A."/>
            <person name="Patyshakuliyeva A."/>
            <person name="Rokas A."/>
            <person name="Ruiz-Duenas F.J."/>
            <person name="Sabat G."/>
            <person name="Salamov A."/>
            <person name="Samejima M."/>
            <person name="Schmutz J."/>
            <person name="Slot J.C."/>
            <person name="St John F."/>
            <person name="Stenlid J."/>
            <person name="Sun H."/>
            <person name="Sun S."/>
            <person name="Syed K."/>
            <person name="Tsang A."/>
            <person name="Wiebenga A."/>
            <person name="Young D."/>
            <person name="Pisabarro A."/>
            <person name="Eastwood D.C."/>
            <person name="Martin F."/>
            <person name="Cullen D."/>
            <person name="Grigoriev I.V."/>
            <person name="Hibbett D.S."/>
        </authorList>
    </citation>
    <scope>NUCLEOTIDE SEQUENCE</scope>
    <source>
        <strain evidence="3">FP-58527</strain>
    </source>
</reference>
<gene>
    <name evidence="2" type="ORF">FOMPIDRAFT_1029249</name>
</gene>
<feature type="compositionally biased region" description="Basic and acidic residues" evidence="1">
    <location>
        <begin position="102"/>
        <end position="115"/>
    </location>
</feature>
<dbReference type="STRING" id="743788.S8EDP0"/>
<accession>S8EDP0</accession>
<feature type="region of interest" description="Disordered" evidence="1">
    <location>
        <begin position="89"/>
        <end position="115"/>
    </location>
</feature>
<feature type="region of interest" description="Disordered" evidence="1">
    <location>
        <begin position="272"/>
        <end position="372"/>
    </location>
</feature>
<feature type="region of interest" description="Disordered" evidence="1">
    <location>
        <begin position="399"/>
        <end position="418"/>
    </location>
</feature>
<evidence type="ECO:0000313" key="3">
    <source>
        <dbReference type="Proteomes" id="UP000015241"/>
    </source>
</evidence>
<feature type="region of interest" description="Disordered" evidence="1">
    <location>
        <begin position="200"/>
        <end position="238"/>
    </location>
</feature>